<dbReference type="Proteomes" id="UP000054144">
    <property type="component" value="Unassembled WGS sequence"/>
</dbReference>
<feature type="non-terminal residue" evidence="2">
    <location>
        <position position="1"/>
    </location>
</feature>
<dbReference type="InterPro" id="IPR046522">
    <property type="entry name" value="DUF6699"/>
</dbReference>
<dbReference type="Pfam" id="PF20415">
    <property type="entry name" value="DUF6699"/>
    <property type="match status" value="1"/>
</dbReference>
<sequence length="169" mass="18980">SSRCPELNPDLAWDVTMIRWDMRETPAASFGKQTLYTKGSALASSVGGAASQEVRLVCKDFPWSVEIKSNFPITCENIWSAIYSALREPIQDSEWGFMAMHDRKAIRRIEAAVRKRKADSYGSDGVARRIDFLGDMVFFKGLDKDAEFAKLREMPGVKQSTTYVIKLGS</sequence>
<protein>
    <recommendedName>
        <fullName evidence="1">DUF6699 domain-containing protein</fullName>
    </recommendedName>
</protein>
<feature type="domain" description="DUF6699" evidence="1">
    <location>
        <begin position="18"/>
        <end position="145"/>
    </location>
</feature>
<accession>A0A0D7AQM0</accession>
<reference evidence="2 3" key="1">
    <citation type="journal article" date="2015" name="Fungal Genet. Biol.">
        <title>Evolution of novel wood decay mechanisms in Agaricales revealed by the genome sequences of Fistulina hepatica and Cylindrobasidium torrendii.</title>
        <authorList>
            <person name="Floudas D."/>
            <person name="Held B.W."/>
            <person name="Riley R."/>
            <person name="Nagy L.G."/>
            <person name="Koehler G."/>
            <person name="Ransdell A.S."/>
            <person name="Younus H."/>
            <person name="Chow J."/>
            <person name="Chiniquy J."/>
            <person name="Lipzen A."/>
            <person name="Tritt A."/>
            <person name="Sun H."/>
            <person name="Haridas S."/>
            <person name="LaButti K."/>
            <person name="Ohm R.A."/>
            <person name="Kues U."/>
            <person name="Blanchette R.A."/>
            <person name="Grigoriev I.V."/>
            <person name="Minto R.E."/>
            <person name="Hibbett D.S."/>
        </authorList>
    </citation>
    <scope>NUCLEOTIDE SEQUENCE [LARGE SCALE GENOMIC DNA]</scope>
    <source>
        <strain evidence="2 3">ATCC 64428</strain>
    </source>
</reference>
<dbReference type="EMBL" id="KN881603">
    <property type="protein sequence ID" value="KIY53626.1"/>
    <property type="molecule type" value="Genomic_DNA"/>
</dbReference>
<keyword evidence="3" id="KW-1185">Reference proteome</keyword>
<evidence type="ECO:0000313" key="3">
    <source>
        <dbReference type="Proteomes" id="UP000054144"/>
    </source>
</evidence>
<gene>
    <name evidence="2" type="ORF">FISHEDRAFT_32903</name>
</gene>
<organism evidence="2 3">
    <name type="scientific">Fistulina hepatica ATCC 64428</name>
    <dbReference type="NCBI Taxonomy" id="1128425"/>
    <lineage>
        <taxon>Eukaryota</taxon>
        <taxon>Fungi</taxon>
        <taxon>Dikarya</taxon>
        <taxon>Basidiomycota</taxon>
        <taxon>Agaricomycotina</taxon>
        <taxon>Agaricomycetes</taxon>
        <taxon>Agaricomycetidae</taxon>
        <taxon>Agaricales</taxon>
        <taxon>Fistulinaceae</taxon>
        <taxon>Fistulina</taxon>
    </lineage>
</organism>
<dbReference type="OrthoDB" id="21474at2759"/>
<dbReference type="AlphaFoldDB" id="A0A0D7AQM0"/>
<name>A0A0D7AQM0_9AGAR</name>
<evidence type="ECO:0000313" key="2">
    <source>
        <dbReference type="EMBL" id="KIY53626.1"/>
    </source>
</evidence>
<evidence type="ECO:0000259" key="1">
    <source>
        <dbReference type="Pfam" id="PF20415"/>
    </source>
</evidence>
<proteinExistence type="predicted"/>